<protein>
    <submittedName>
        <fullName evidence="3">Uncharacterized protein</fullName>
    </submittedName>
</protein>
<evidence type="ECO:0000313" key="3">
    <source>
        <dbReference type="WBParaSite" id="PEQ_0001217001-mRNA-1"/>
    </source>
</evidence>
<proteinExistence type="predicted"/>
<sequence length="182" mass="20272">MDEICELVRTIEEQIAIAIRKGVDEEADRSLGASTPSQPKDSTKEPDTISVSSAGAPSLALEVQDNDIKPTLVCASISPIETEDERSRLEYLSKSSAPPTIKIENTDSMGSFYIEMDQIEEALSKDDPFPYSDLDAKKQQLESNWSAIARFKALSSTTQVLYLPLSFLVELKVFSRIFEKRF</sequence>
<accession>A0A914S077</accession>
<reference evidence="3" key="1">
    <citation type="submission" date="2022-11" db="UniProtKB">
        <authorList>
            <consortium name="WormBaseParasite"/>
        </authorList>
    </citation>
    <scope>IDENTIFICATION</scope>
</reference>
<name>A0A914S077_PAREQ</name>
<feature type="region of interest" description="Disordered" evidence="1">
    <location>
        <begin position="22"/>
        <end position="55"/>
    </location>
</feature>
<evidence type="ECO:0000313" key="2">
    <source>
        <dbReference type="Proteomes" id="UP000887564"/>
    </source>
</evidence>
<evidence type="ECO:0000256" key="1">
    <source>
        <dbReference type="SAM" id="MobiDB-lite"/>
    </source>
</evidence>
<dbReference type="AlphaFoldDB" id="A0A914S077"/>
<dbReference type="WBParaSite" id="PEQ_0001217001-mRNA-1">
    <property type="protein sequence ID" value="PEQ_0001217001-mRNA-1"/>
    <property type="gene ID" value="PEQ_0001217001"/>
</dbReference>
<keyword evidence="2" id="KW-1185">Reference proteome</keyword>
<organism evidence="2 3">
    <name type="scientific">Parascaris equorum</name>
    <name type="common">Equine roundworm</name>
    <dbReference type="NCBI Taxonomy" id="6256"/>
    <lineage>
        <taxon>Eukaryota</taxon>
        <taxon>Metazoa</taxon>
        <taxon>Ecdysozoa</taxon>
        <taxon>Nematoda</taxon>
        <taxon>Chromadorea</taxon>
        <taxon>Rhabditida</taxon>
        <taxon>Spirurina</taxon>
        <taxon>Ascaridomorpha</taxon>
        <taxon>Ascaridoidea</taxon>
        <taxon>Ascarididae</taxon>
        <taxon>Parascaris</taxon>
    </lineage>
</organism>
<dbReference type="Proteomes" id="UP000887564">
    <property type="component" value="Unplaced"/>
</dbReference>